<sequence>MRKRWIFCGYLKENGIMGASQSQSYDLSSESMKSAQDKQDIVPSNNVIDGTLIHVTSAATTKTLSNVQELQRIHPPEDIPLIVESASVENMPMAKTIAPKMCETTAE</sequence>
<dbReference type="AlphaFoldDB" id="A0A3P6SM08"/>
<accession>A0A3P6SM08</accession>
<proteinExistence type="predicted"/>
<evidence type="ECO:0000313" key="1">
    <source>
        <dbReference type="EMBL" id="VDK73357.1"/>
    </source>
</evidence>
<dbReference type="EMBL" id="UYRX01000088">
    <property type="protein sequence ID" value="VDK73357.1"/>
    <property type="molecule type" value="Genomic_DNA"/>
</dbReference>
<dbReference type="OrthoDB" id="5817605at2759"/>
<keyword evidence="2" id="KW-1185">Reference proteome</keyword>
<reference evidence="1 2" key="1">
    <citation type="submission" date="2018-08" db="EMBL/GenBank/DDBJ databases">
        <authorList>
            <person name="Laetsch R D."/>
            <person name="Stevens L."/>
            <person name="Kumar S."/>
            <person name="Blaxter L. M."/>
        </authorList>
    </citation>
    <scope>NUCLEOTIDE SEQUENCE [LARGE SCALE GENOMIC DNA]</scope>
</reference>
<organism evidence="1 2">
    <name type="scientific">Litomosoides sigmodontis</name>
    <name type="common">Filarial nematode worm</name>
    <dbReference type="NCBI Taxonomy" id="42156"/>
    <lineage>
        <taxon>Eukaryota</taxon>
        <taxon>Metazoa</taxon>
        <taxon>Ecdysozoa</taxon>
        <taxon>Nematoda</taxon>
        <taxon>Chromadorea</taxon>
        <taxon>Rhabditida</taxon>
        <taxon>Spirurina</taxon>
        <taxon>Spiruromorpha</taxon>
        <taxon>Filarioidea</taxon>
        <taxon>Onchocercidae</taxon>
        <taxon>Litomosoides</taxon>
    </lineage>
</organism>
<dbReference type="Proteomes" id="UP000277928">
    <property type="component" value="Unassembled WGS sequence"/>
</dbReference>
<evidence type="ECO:0000313" key="2">
    <source>
        <dbReference type="Proteomes" id="UP000277928"/>
    </source>
</evidence>
<dbReference type="OMA" id="MCETTAE"/>
<gene>
    <name evidence="1" type="ORF">NLS_LOCUS2084</name>
</gene>
<protein>
    <submittedName>
        <fullName evidence="1">Uncharacterized protein</fullName>
    </submittedName>
</protein>
<name>A0A3P6SM08_LITSI</name>